<name>A0A5E6MCE8_9BACT</name>
<evidence type="ECO:0000313" key="4">
    <source>
        <dbReference type="Proteomes" id="UP000381693"/>
    </source>
</evidence>
<reference evidence="3" key="1">
    <citation type="submission" date="2019-09" db="EMBL/GenBank/DDBJ databases">
        <authorList>
            <person name="Cremers G."/>
        </authorList>
    </citation>
    <scope>NUCLEOTIDE SEQUENCE [LARGE SCALE GENOMIC DNA]</scope>
    <source>
        <strain evidence="3">3B</strain>
    </source>
</reference>
<accession>A0A5E6MCE8</accession>
<evidence type="ECO:0000313" key="3">
    <source>
        <dbReference type="EMBL" id="VVM06005.1"/>
    </source>
</evidence>
<dbReference type="Proteomes" id="UP000381693">
    <property type="component" value="Unassembled WGS sequence"/>
</dbReference>
<sequence>MPGFQKILVGFDGSKGGEAAFELALEIAVRFGATVEALAIVPPPGTDQDPAAAEERELLRAPLERIAALAREKGVPFSERIEVGDPAQQILHAAGEGRYDLVVVGRRKLARPVYWILGSVSERVIRESPCPVLVVEPPQ</sequence>
<dbReference type="PRINTS" id="PR01438">
    <property type="entry name" value="UNVRSLSTRESS"/>
</dbReference>
<dbReference type="RefSeq" id="WP_178087670.1">
    <property type="nucleotide sequence ID" value="NZ_CABFUZ020000103.1"/>
</dbReference>
<dbReference type="InterPro" id="IPR014729">
    <property type="entry name" value="Rossmann-like_a/b/a_fold"/>
</dbReference>
<comment type="similarity">
    <text evidence="1">Belongs to the universal stress protein A family.</text>
</comment>
<dbReference type="CDD" id="cd00293">
    <property type="entry name" value="USP-like"/>
    <property type="match status" value="1"/>
</dbReference>
<comment type="caution">
    <text evidence="3">The sequence shown here is derived from an EMBL/GenBank/DDBJ whole genome shotgun (WGS) entry which is preliminary data.</text>
</comment>
<dbReference type="PANTHER" id="PTHR46268">
    <property type="entry name" value="STRESS RESPONSE PROTEIN NHAX"/>
    <property type="match status" value="1"/>
</dbReference>
<dbReference type="SUPFAM" id="SSF52402">
    <property type="entry name" value="Adenine nucleotide alpha hydrolases-like"/>
    <property type="match status" value="1"/>
</dbReference>
<gene>
    <name evidence="3" type="ORF">MAMC_00912</name>
</gene>
<dbReference type="PANTHER" id="PTHR46268:SF6">
    <property type="entry name" value="UNIVERSAL STRESS PROTEIN UP12"/>
    <property type="match status" value="1"/>
</dbReference>
<dbReference type="AlphaFoldDB" id="A0A5E6MCE8"/>
<dbReference type="InterPro" id="IPR006015">
    <property type="entry name" value="Universal_stress_UspA"/>
</dbReference>
<dbReference type="Gene3D" id="3.40.50.620">
    <property type="entry name" value="HUPs"/>
    <property type="match status" value="1"/>
</dbReference>
<proteinExistence type="inferred from homology"/>
<feature type="domain" description="UspA" evidence="2">
    <location>
        <begin position="4"/>
        <end position="135"/>
    </location>
</feature>
<evidence type="ECO:0000256" key="1">
    <source>
        <dbReference type="ARBA" id="ARBA00008791"/>
    </source>
</evidence>
<keyword evidence="4" id="KW-1185">Reference proteome</keyword>
<organism evidence="3 4">
    <name type="scientific">Methylacidimicrobium cyclopophantes</name>
    <dbReference type="NCBI Taxonomy" id="1041766"/>
    <lineage>
        <taxon>Bacteria</taxon>
        <taxon>Pseudomonadati</taxon>
        <taxon>Verrucomicrobiota</taxon>
        <taxon>Methylacidimicrobium</taxon>
    </lineage>
</organism>
<dbReference type="Pfam" id="PF00582">
    <property type="entry name" value="Usp"/>
    <property type="match status" value="1"/>
</dbReference>
<dbReference type="EMBL" id="CABFUZ020000103">
    <property type="protein sequence ID" value="VVM06005.1"/>
    <property type="molecule type" value="Genomic_DNA"/>
</dbReference>
<dbReference type="InterPro" id="IPR006016">
    <property type="entry name" value="UspA"/>
</dbReference>
<evidence type="ECO:0000259" key="2">
    <source>
        <dbReference type="Pfam" id="PF00582"/>
    </source>
</evidence>
<protein>
    <submittedName>
        <fullName evidence="3">Universal stress protein</fullName>
    </submittedName>
</protein>